<evidence type="ECO:0000256" key="1">
    <source>
        <dbReference type="SAM" id="Coils"/>
    </source>
</evidence>
<evidence type="ECO:0000313" key="3">
    <source>
        <dbReference type="EMBL" id="OSC97793.1"/>
    </source>
</evidence>
<dbReference type="Gene3D" id="3.90.20.10">
    <property type="match status" value="1"/>
</dbReference>
<evidence type="ECO:0000313" key="4">
    <source>
        <dbReference type="Proteomes" id="UP000193067"/>
    </source>
</evidence>
<dbReference type="AlphaFoldDB" id="A0A1Y2IAR9"/>
<protein>
    <submittedName>
        <fullName evidence="3">Uncharacterized protein</fullName>
    </submittedName>
</protein>
<keyword evidence="1" id="KW-0175">Coiled coil</keyword>
<dbReference type="SUPFAM" id="SSF58064">
    <property type="entry name" value="Influenza hemagglutinin (stalk)"/>
    <property type="match status" value="1"/>
</dbReference>
<name>A0A1Y2IAR9_TRAC3</name>
<accession>A0A1Y2IAR9</accession>
<gene>
    <name evidence="3" type="ORF">PYCCODRAFT_1104621</name>
</gene>
<feature type="compositionally biased region" description="Low complexity" evidence="2">
    <location>
        <begin position="155"/>
        <end position="171"/>
    </location>
</feature>
<evidence type="ECO:0000256" key="2">
    <source>
        <dbReference type="SAM" id="MobiDB-lite"/>
    </source>
</evidence>
<feature type="region of interest" description="Disordered" evidence="2">
    <location>
        <begin position="141"/>
        <end position="186"/>
    </location>
</feature>
<dbReference type="Proteomes" id="UP000193067">
    <property type="component" value="Unassembled WGS sequence"/>
</dbReference>
<proteinExistence type="predicted"/>
<feature type="coiled-coil region" evidence="1">
    <location>
        <begin position="19"/>
        <end position="46"/>
    </location>
</feature>
<organism evidence="3 4">
    <name type="scientific">Trametes coccinea (strain BRFM310)</name>
    <name type="common">Pycnoporus coccineus</name>
    <dbReference type="NCBI Taxonomy" id="1353009"/>
    <lineage>
        <taxon>Eukaryota</taxon>
        <taxon>Fungi</taxon>
        <taxon>Dikarya</taxon>
        <taxon>Basidiomycota</taxon>
        <taxon>Agaricomycotina</taxon>
        <taxon>Agaricomycetes</taxon>
        <taxon>Polyporales</taxon>
        <taxon>Polyporaceae</taxon>
        <taxon>Trametes</taxon>
    </lineage>
</organism>
<dbReference type="OrthoDB" id="4957064at2759"/>
<reference evidence="3 4" key="1">
    <citation type="journal article" date="2015" name="Biotechnol. Biofuels">
        <title>Enhanced degradation of softwood versus hardwood by the white-rot fungus Pycnoporus coccineus.</title>
        <authorList>
            <person name="Couturier M."/>
            <person name="Navarro D."/>
            <person name="Chevret D."/>
            <person name="Henrissat B."/>
            <person name="Piumi F."/>
            <person name="Ruiz-Duenas F.J."/>
            <person name="Martinez A.T."/>
            <person name="Grigoriev I.V."/>
            <person name="Riley R."/>
            <person name="Lipzen A."/>
            <person name="Berrin J.G."/>
            <person name="Master E.R."/>
            <person name="Rosso M.N."/>
        </authorList>
    </citation>
    <scope>NUCLEOTIDE SEQUENCE [LARGE SCALE GENOMIC DNA]</scope>
    <source>
        <strain evidence="3 4">BRFM310</strain>
    </source>
</reference>
<sequence>MVTEQSKIQKDLGQVSLDVRLTKSRLDELEQRMTNLEDKMETKFNQVDRKFAHMDAKLDQILDMMASRGQPTYTADTAVAPGRASMSVPDLSTTAHVREHSSRNPLVKRILGATRGFIGQITNHAADFNRQLEHLEQRGIPEEDEGQRQHQSNAGSSRSGTSRSGQRSGQQAPPPWLNQQIMPDRR</sequence>
<feature type="compositionally biased region" description="Polar residues" evidence="2">
    <location>
        <begin position="177"/>
        <end position="186"/>
    </location>
</feature>
<dbReference type="EMBL" id="KZ084146">
    <property type="protein sequence ID" value="OSC97793.1"/>
    <property type="molecule type" value="Genomic_DNA"/>
</dbReference>
<keyword evidence="4" id="KW-1185">Reference proteome</keyword>